<dbReference type="RefSeq" id="WP_183495936.1">
    <property type="nucleotide sequence ID" value="NZ_JACIFF010000005.1"/>
</dbReference>
<evidence type="ECO:0000313" key="1">
    <source>
        <dbReference type="EMBL" id="MBB4079705.1"/>
    </source>
</evidence>
<comment type="caution">
    <text evidence="1">The sequence shown here is derived from an EMBL/GenBank/DDBJ whole genome shotgun (WGS) entry which is preliminary data.</text>
</comment>
<name>A0A840E7W4_9BACT</name>
<evidence type="ECO:0000313" key="2">
    <source>
        <dbReference type="Proteomes" id="UP000576209"/>
    </source>
</evidence>
<dbReference type="EMBL" id="JACIFF010000005">
    <property type="protein sequence ID" value="MBB4079705.1"/>
    <property type="molecule type" value="Genomic_DNA"/>
</dbReference>
<sequence>MAIVIDNNALSTIPFFSENQVLRARDLNNLVKAVFDQLRQNRIFNIGLGIVEGFSVSWDEVAGAIVVSRGYGVSSDGYSFDLGECTFTHYRRAAGLADGYNRLASDCDEYDDLLQRIANGGYELGQPTATDVQLEGWQPLFLREGENPNDEPIASGNYCLLYLYREAQIARASCFSECEAKGAEQVGNYHAILVPAQPKDDNGPSGDSFEVQLPDVPRLPAFGLVEERIKLCRILSWQDLYRSYHTACVAVRAELTLAYGSASLLLDPPAVADGDPDPTADDTALFKRLAETLSGLTDKLFPPDPGASCTDIQYLYGYYRELIQAYAAIYHLLQGQTINLGNSSESANLVIRCAFSGHLGLRGLYFGDAGSTPIISDKAEVADPCRSNRILPDNGEERRNLLSEARSLLARMQTLATAGNLLLSTWEREGLTDLRLTPDARRFPFLQGRALPFYYQPSVMNGWRVGEQPNVQVYQYVKLDADHPLLFAEEDWDFYQIEGHLAKPLELTTFEDDTGQAVDTGVQARLKELRDCLNLAFDITAVCLDEIGEEESAPSIEGTDWGNWYKNTRNDLIGALKPIVPRDKNKADDVDPVVLKACREVMTFLEGIKDLSDISGWRGLQPVDFCSPVPDTLVSDRLDDFVTSYSALIKAIEQARQEQQKGDDVGEDELPYLDPRLAECIRQAAVAERLFRETIWREGKLAGFALSHPGLVHLGGVPKGGTFVLVYKTTFDREGLIRELRRFITGTDINIGQLSDEELLKFARRFQFNVSLFNRKEVVADFCLPYLCCGTGPVYVNTVPIPPPPPLELLAADRNCYVERDNEPEPLVTVTVNETGGELTFTVDGNVVGSTHSVSALTAEYPLSGLTDADLASGALVVTAHYRKDDRSAEDLFRLTLQPIIRQAAINFLRVEPDAAGNNRCIFELVAVISPTFQQREIRFGQNVANVAEDNTFRLPETTAQELSVVTLVVRLGKCEATIELPLPRKPIEPVDPNVVITPPQDFATVLNTRRTQRMESLEDQLSDAEPLENDEAYKRTLLYVSDTGENVKPDKGLEPALTALKDLTTAEPERKTFVHRIGRILAVSFLDKLALIGKKEELTEANQKSLDLLKKELDALGISRNTVFSDWGVSELYDGVDRTRLTNIGKQLRDE</sequence>
<accession>A0A840E7W4</accession>
<keyword evidence="2" id="KW-1185">Reference proteome</keyword>
<organism evidence="1 2">
    <name type="scientific">Neolewinella aquimaris</name>
    <dbReference type="NCBI Taxonomy" id="1835722"/>
    <lineage>
        <taxon>Bacteria</taxon>
        <taxon>Pseudomonadati</taxon>
        <taxon>Bacteroidota</taxon>
        <taxon>Saprospiria</taxon>
        <taxon>Saprospirales</taxon>
        <taxon>Lewinellaceae</taxon>
        <taxon>Neolewinella</taxon>
    </lineage>
</organism>
<protein>
    <submittedName>
        <fullName evidence="1">Uncharacterized protein</fullName>
    </submittedName>
</protein>
<reference evidence="1 2" key="1">
    <citation type="submission" date="2020-08" db="EMBL/GenBank/DDBJ databases">
        <title>Genomic Encyclopedia of Type Strains, Phase IV (KMG-IV): sequencing the most valuable type-strain genomes for metagenomic binning, comparative biology and taxonomic classification.</title>
        <authorList>
            <person name="Goeker M."/>
        </authorList>
    </citation>
    <scope>NUCLEOTIDE SEQUENCE [LARGE SCALE GENOMIC DNA]</scope>
    <source>
        <strain evidence="1 2">DSM 105137</strain>
    </source>
</reference>
<gene>
    <name evidence="1" type="ORF">GGR28_002330</name>
</gene>
<dbReference type="Proteomes" id="UP000576209">
    <property type="component" value="Unassembled WGS sequence"/>
</dbReference>
<dbReference type="AlphaFoldDB" id="A0A840E7W4"/>
<proteinExistence type="predicted"/>